<keyword evidence="2" id="KW-1133">Transmembrane helix</keyword>
<name>A0A8H4PTA0_9HYPO</name>
<comment type="caution">
    <text evidence="3">The sequence shown here is derived from an EMBL/GenBank/DDBJ whole genome shotgun (WGS) entry which is preliminary data.</text>
</comment>
<keyword evidence="2" id="KW-0812">Transmembrane</keyword>
<sequence>MEAWLPPPAPSGQGFHPEIIIGRISTSPVTMGRVAPLFSLLSTLTLYLCLSTVIAHRGNRQHDAGLPLQGQGDSRLEPSGTLPQYYTQPSYAYDSPPPYVAVTSSFVSAPASSEYASSDDSMDQTTCAMDDDCGRIA</sequence>
<evidence type="ECO:0000256" key="2">
    <source>
        <dbReference type="SAM" id="Phobius"/>
    </source>
</evidence>
<gene>
    <name evidence="3" type="ORF">G6O67_002005</name>
</gene>
<evidence type="ECO:0000313" key="3">
    <source>
        <dbReference type="EMBL" id="KAF4510085.1"/>
    </source>
</evidence>
<proteinExistence type="predicted"/>
<evidence type="ECO:0000256" key="1">
    <source>
        <dbReference type="SAM" id="MobiDB-lite"/>
    </source>
</evidence>
<protein>
    <submittedName>
        <fullName evidence="3">Uncharacterized protein</fullName>
    </submittedName>
</protein>
<dbReference type="Proteomes" id="UP000557566">
    <property type="component" value="Unassembled WGS sequence"/>
</dbReference>
<feature type="region of interest" description="Disordered" evidence="1">
    <location>
        <begin position="62"/>
        <end position="83"/>
    </location>
</feature>
<feature type="transmembrane region" description="Helical" evidence="2">
    <location>
        <begin position="34"/>
        <end position="55"/>
    </location>
</feature>
<dbReference type="EMBL" id="JAAVMX010000003">
    <property type="protein sequence ID" value="KAF4510085.1"/>
    <property type="molecule type" value="Genomic_DNA"/>
</dbReference>
<keyword evidence="4" id="KW-1185">Reference proteome</keyword>
<organism evidence="3 4">
    <name type="scientific">Ophiocordyceps sinensis</name>
    <dbReference type="NCBI Taxonomy" id="72228"/>
    <lineage>
        <taxon>Eukaryota</taxon>
        <taxon>Fungi</taxon>
        <taxon>Dikarya</taxon>
        <taxon>Ascomycota</taxon>
        <taxon>Pezizomycotina</taxon>
        <taxon>Sordariomycetes</taxon>
        <taxon>Hypocreomycetidae</taxon>
        <taxon>Hypocreales</taxon>
        <taxon>Ophiocordycipitaceae</taxon>
        <taxon>Ophiocordyceps</taxon>
    </lineage>
</organism>
<keyword evidence="2" id="KW-0472">Membrane</keyword>
<reference evidence="3 4" key="1">
    <citation type="journal article" date="2020" name="Genome Biol. Evol.">
        <title>A new high-quality draft genome assembly of the Chinese cordyceps Ophiocordyceps sinensis.</title>
        <authorList>
            <person name="Shu R."/>
            <person name="Zhang J."/>
            <person name="Meng Q."/>
            <person name="Zhang H."/>
            <person name="Zhou G."/>
            <person name="Li M."/>
            <person name="Wu P."/>
            <person name="Zhao Y."/>
            <person name="Chen C."/>
            <person name="Qin Q."/>
        </authorList>
    </citation>
    <scope>NUCLEOTIDE SEQUENCE [LARGE SCALE GENOMIC DNA]</scope>
    <source>
        <strain evidence="3 4">IOZ07</strain>
    </source>
</reference>
<evidence type="ECO:0000313" key="4">
    <source>
        <dbReference type="Proteomes" id="UP000557566"/>
    </source>
</evidence>
<dbReference type="AlphaFoldDB" id="A0A8H4PTA0"/>
<accession>A0A8H4PTA0</accession>